<feature type="transmembrane region" description="Helical" evidence="1">
    <location>
        <begin position="132"/>
        <end position="149"/>
    </location>
</feature>
<feature type="transmembrane region" description="Helical" evidence="1">
    <location>
        <begin position="75"/>
        <end position="95"/>
    </location>
</feature>
<evidence type="ECO:0000313" key="2">
    <source>
        <dbReference type="EMBL" id="MCR8635222.1"/>
    </source>
</evidence>
<keyword evidence="1" id="KW-1133">Transmembrane helix</keyword>
<evidence type="ECO:0000313" key="3">
    <source>
        <dbReference type="Proteomes" id="UP001300012"/>
    </source>
</evidence>
<keyword evidence="1" id="KW-0472">Membrane</keyword>
<reference evidence="2 3" key="1">
    <citation type="submission" date="2022-08" db="EMBL/GenBank/DDBJ databases">
        <title>Paenibacillus endoradicis sp. nov., Paenibacillus radicibacter sp. nov and Paenibacillus pararadicis sp. nov., three cold-adapted plant growth-promoting bacteria isolated from root of Larix gmelinii in Great Khingan.</title>
        <authorList>
            <person name="Xue H."/>
        </authorList>
    </citation>
    <scope>NUCLEOTIDE SEQUENCE [LARGE SCALE GENOMIC DNA]</scope>
    <source>
        <strain evidence="2 3">N5-1-1-5</strain>
    </source>
</reference>
<keyword evidence="3" id="KW-1185">Reference proteome</keyword>
<dbReference type="EMBL" id="JANQBD010000025">
    <property type="protein sequence ID" value="MCR8635222.1"/>
    <property type="molecule type" value="Genomic_DNA"/>
</dbReference>
<evidence type="ECO:0000256" key="1">
    <source>
        <dbReference type="SAM" id="Phobius"/>
    </source>
</evidence>
<sequence length="152" mass="16724">MGWLVVIHVVSSIVGIGPTFFGHVLFRKKQQREELKQSLALFQLLNYFPKIGGTIAVLSGVALVALSGWKFTDLWIWISLVLYVLIQVVAVGMLGPVMSQLIQVLNGENGRSTDQDTSTNKAAILLSKANRLYNTASIMGIILILLMILKPM</sequence>
<dbReference type="RefSeq" id="WP_258216765.1">
    <property type="nucleotide sequence ID" value="NZ_JANQBD010000025.1"/>
</dbReference>
<dbReference type="Pfam" id="PF10027">
    <property type="entry name" value="DUF2269"/>
    <property type="match status" value="1"/>
</dbReference>
<accession>A0ABT1YPW8</accession>
<proteinExistence type="predicted"/>
<name>A0ABT1YPW8_9BACL</name>
<feature type="transmembrane region" description="Helical" evidence="1">
    <location>
        <begin position="47"/>
        <end position="69"/>
    </location>
</feature>
<keyword evidence="1" id="KW-0812">Transmembrane</keyword>
<feature type="transmembrane region" description="Helical" evidence="1">
    <location>
        <begin position="6"/>
        <end position="26"/>
    </location>
</feature>
<comment type="caution">
    <text evidence="2">The sequence shown here is derived from an EMBL/GenBank/DDBJ whole genome shotgun (WGS) entry which is preliminary data.</text>
</comment>
<gene>
    <name evidence="2" type="ORF">NV381_28885</name>
</gene>
<dbReference type="Proteomes" id="UP001300012">
    <property type="component" value="Unassembled WGS sequence"/>
</dbReference>
<protein>
    <submittedName>
        <fullName evidence="2">DUF2269 domain-containing protein</fullName>
    </submittedName>
</protein>
<dbReference type="InterPro" id="IPR018729">
    <property type="entry name" value="DUF2269_transmembrane"/>
</dbReference>
<organism evidence="2 3">
    <name type="scientific">Paenibacillus radicis</name>
    <name type="common">ex Xue et al. 2023</name>
    <dbReference type="NCBI Taxonomy" id="2972489"/>
    <lineage>
        <taxon>Bacteria</taxon>
        <taxon>Bacillati</taxon>
        <taxon>Bacillota</taxon>
        <taxon>Bacilli</taxon>
        <taxon>Bacillales</taxon>
        <taxon>Paenibacillaceae</taxon>
        <taxon>Paenibacillus</taxon>
    </lineage>
</organism>